<evidence type="ECO:0000256" key="7">
    <source>
        <dbReference type="ARBA" id="ARBA00023125"/>
    </source>
</evidence>
<keyword evidence="4" id="KW-0548">Nucleotidyltransferase</keyword>
<dbReference type="InterPro" id="IPR043502">
    <property type="entry name" value="DNA/RNA_pol_sf"/>
</dbReference>
<dbReference type="GO" id="GO:0003677">
    <property type="term" value="F:DNA binding"/>
    <property type="evidence" value="ECO:0007669"/>
    <property type="project" value="UniProtKB-KW"/>
</dbReference>
<evidence type="ECO:0000313" key="10">
    <source>
        <dbReference type="EMBL" id="RUQ60050.1"/>
    </source>
</evidence>
<keyword evidence="7" id="KW-0238">DNA-binding</keyword>
<dbReference type="EMBL" id="RZIJ01000058">
    <property type="protein sequence ID" value="RUQ60050.1"/>
    <property type="molecule type" value="Genomic_DNA"/>
</dbReference>
<sequence>MTSFTSPTSMTLNGQDAPFVPLSSAETQSAHGFNGPCNSAAGVISDPNYTTLPSPAEDWKEPVIIGFDTEWAPHPKGGPQNIVLIYAFHIRCGNRSAAGLIDIMGGEAKHRITLGRLIGKAVIRGIKDGVIPGWPDAVTLAVHYGRGDLAALRDFAIVKRKLDAVKGVLATTTTPLELDVKSGEPMELLPTIPKGARNIKAWDRSNNPHEIKVTVRDTFLLAEAGGQSLEALGRQLGFEKLHLPEGYSYEDMARFKTERRAEFDAYALRDAEVAARYFQWFHGFCRDTLSLPRTPPTLGACAVQLAQRTIKAEGVDIHAAFGTVMVKQRRFSEADKRYSTRGQRELIYARKKVELVAADAYHGGRTETYMTGPVAAEELRDIDLQAAYPTAMSAIGVPDYEKAFDTTTPADFTASSLGFAELTFDTPEEIRFPVFGVRTERGLIFPRRGRTIATAPEIATALSLGVEVKIIHGTIVPWDTSVRPFESFVVEMLRLRRKLKDGNGQDTSESRMVKTLTNSLYGKIAQGVRPRTVFDARSGAMKSLSPSALTNPILAAYITGLPRATIAEMLNSIPRDHKVVSVSTDGFLTSADLGDISLDGPASRETAAARLRIAAALDRNVTDIRREVLEVKRRASEVVSFRNRGIATTRIVGDSKPILAKSSVKAPADEDPNAYMLGLYRTRTYRTRETRRDFMPLRAQIESNADLVTVARKPRINLDPDMKRKLVNARMMPAHLADGETEEMLATDSVPYETVEEALMTMGAFHAWRDGRQRVLKTLGDWQDWDDYRAAGLVRMRVRGGIQVTRQGSAGVLKRQFLRALARGAWGISRDGWTNGELAAWLTQAGYPTTESDVKNAGRRSAKLVEHSVAASPAALALLRVILPEFPSLDLRAVFAEEELEMVMTSLDPNAASIKAEPVQPDIPSES</sequence>
<evidence type="ECO:0000259" key="9">
    <source>
        <dbReference type="Pfam" id="PF03175"/>
    </source>
</evidence>
<evidence type="ECO:0000313" key="11">
    <source>
        <dbReference type="Proteomes" id="UP000280346"/>
    </source>
</evidence>
<gene>
    <name evidence="10" type="ORF">EJ913_30890</name>
</gene>
<keyword evidence="3" id="KW-0808">Transferase</keyword>
<keyword evidence="5" id="KW-0235">DNA replication</keyword>
<dbReference type="Proteomes" id="UP000280346">
    <property type="component" value="Unassembled WGS sequence"/>
</dbReference>
<evidence type="ECO:0000256" key="8">
    <source>
        <dbReference type="ARBA" id="ARBA00049244"/>
    </source>
</evidence>
<evidence type="ECO:0000256" key="6">
    <source>
        <dbReference type="ARBA" id="ARBA00022932"/>
    </source>
</evidence>
<proteinExistence type="inferred from homology"/>
<keyword evidence="6" id="KW-0239">DNA-directed DNA polymerase</keyword>
<keyword evidence="11" id="KW-1185">Reference proteome</keyword>
<dbReference type="Pfam" id="PF03175">
    <property type="entry name" value="DNA_pol_B_2"/>
    <property type="match status" value="1"/>
</dbReference>
<evidence type="ECO:0000256" key="3">
    <source>
        <dbReference type="ARBA" id="ARBA00022679"/>
    </source>
</evidence>
<evidence type="ECO:0000256" key="2">
    <source>
        <dbReference type="ARBA" id="ARBA00012417"/>
    </source>
</evidence>
<comment type="catalytic activity">
    <reaction evidence="8">
        <text>DNA(n) + a 2'-deoxyribonucleoside 5'-triphosphate = DNA(n+1) + diphosphate</text>
        <dbReference type="Rhea" id="RHEA:22508"/>
        <dbReference type="Rhea" id="RHEA-COMP:17339"/>
        <dbReference type="Rhea" id="RHEA-COMP:17340"/>
        <dbReference type="ChEBI" id="CHEBI:33019"/>
        <dbReference type="ChEBI" id="CHEBI:61560"/>
        <dbReference type="ChEBI" id="CHEBI:173112"/>
        <dbReference type="EC" id="2.7.7.7"/>
    </reaction>
</comment>
<comment type="similarity">
    <text evidence="1">Belongs to the DNA polymerase type-B family.</text>
</comment>
<organism evidence="10 11">
    <name type="scientific">Azospirillum doebereinerae</name>
    <dbReference type="NCBI Taxonomy" id="92933"/>
    <lineage>
        <taxon>Bacteria</taxon>
        <taxon>Pseudomonadati</taxon>
        <taxon>Pseudomonadota</taxon>
        <taxon>Alphaproteobacteria</taxon>
        <taxon>Rhodospirillales</taxon>
        <taxon>Azospirillaceae</taxon>
        <taxon>Azospirillum</taxon>
    </lineage>
</organism>
<dbReference type="SUPFAM" id="SSF56672">
    <property type="entry name" value="DNA/RNA polymerases"/>
    <property type="match status" value="1"/>
</dbReference>
<dbReference type="OrthoDB" id="2066645at2"/>
<dbReference type="EC" id="2.7.7.7" evidence="2"/>
<dbReference type="GO" id="GO:0006260">
    <property type="term" value="P:DNA replication"/>
    <property type="evidence" value="ECO:0007669"/>
    <property type="project" value="UniProtKB-KW"/>
</dbReference>
<accession>A0A3S0V2C8</accession>
<dbReference type="AlphaFoldDB" id="A0A3S0V2C8"/>
<evidence type="ECO:0000256" key="1">
    <source>
        <dbReference type="ARBA" id="ARBA00005755"/>
    </source>
</evidence>
<evidence type="ECO:0000256" key="5">
    <source>
        <dbReference type="ARBA" id="ARBA00022705"/>
    </source>
</evidence>
<name>A0A3S0V2C8_9PROT</name>
<protein>
    <recommendedName>
        <fullName evidence="2">DNA-directed DNA polymerase</fullName>
        <ecNumber evidence="2">2.7.7.7</ecNumber>
    </recommendedName>
</protein>
<evidence type="ECO:0000256" key="4">
    <source>
        <dbReference type="ARBA" id="ARBA00022695"/>
    </source>
</evidence>
<dbReference type="GO" id="GO:0000166">
    <property type="term" value="F:nucleotide binding"/>
    <property type="evidence" value="ECO:0007669"/>
    <property type="project" value="InterPro"/>
</dbReference>
<dbReference type="InterPro" id="IPR004868">
    <property type="entry name" value="DNA-dir_DNA_pol_B_mt/vir"/>
</dbReference>
<dbReference type="GO" id="GO:0003887">
    <property type="term" value="F:DNA-directed DNA polymerase activity"/>
    <property type="evidence" value="ECO:0007669"/>
    <property type="project" value="UniProtKB-KW"/>
</dbReference>
<comment type="caution">
    <text evidence="10">The sequence shown here is derived from an EMBL/GenBank/DDBJ whole genome shotgun (WGS) entry which is preliminary data.</text>
</comment>
<feature type="domain" description="DNA-directed DNA polymerase family B mitochondria/virus" evidence="9">
    <location>
        <begin position="359"/>
        <end position="526"/>
    </location>
</feature>
<dbReference type="RefSeq" id="WP_127005172.1">
    <property type="nucleotide sequence ID" value="NZ_JBNPXW010000004.1"/>
</dbReference>
<reference evidence="10 11" key="1">
    <citation type="submission" date="2018-12" db="EMBL/GenBank/DDBJ databases">
        <authorList>
            <person name="Yang Y."/>
        </authorList>
    </citation>
    <scope>NUCLEOTIDE SEQUENCE [LARGE SCALE GENOMIC DNA]</scope>
    <source>
        <strain evidence="10 11">GSF71</strain>
    </source>
</reference>